<dbReference type="EMBL" id="JBHULN010000010">
    <property type="protein sequence ID" value="MFD2572374.1"/>
    <property type="molecule type" value="Genomic_DNA"/>
</dbReference>
<reference evidence="2" key="1">
    <citation type="journal article" date="2019" name="Int. J. Syst. Evol. Microbiol.">
        <title>The Global Catalogue of Microorganisms (GCM) 10K type strain sequencing project: providing services to taxonomists for standard genome sequencing and annotation.</title>
        <authorList>
            <consortium name="The Broad Institute Genomics Platform"/>
            <consortium name="The Broad Institute Genome Sequencing Center for Infectious Disease"/>
            <person name="Wu L."/>
            <person name="Ma J."/>
        </authorList>
    </citation>
    <scope>NUCLEOTIDE SEQUENCE [LARGE SCALE GENOMIC DNA]</scope>
    <source>
        <strain evidence="2">KCTC 42805</strain>
    </source>
</reference>
<evidence type="ECO:0000313" key="1">
    <source>
        <dbReference type="EMBL" id="MFD2572374.1"/>
    </source>
</evidence>
<sequence length="251" mass="29471">MSTYNQTYHSEIEESARRSAETVIKMLIRLFNPKSVADIGCGRGTWLSEWQRQGVNTIWGVDGGHQDKNRLLIPQKCFQEYDLNQLYVSKDRFDLVTCLEVAEHLNPGSDNNIIQTLTQLADIIVFSAAIPNQGGFQHINEQWPSYWAQKFEAQGFVFADGLRWHLMPFNEVSWWYRQNTFLAIRKEVYEQSFQAFPLFSPEFYVMHELVYKTYASLSHRAFFATEQFIYNNFHSFYHKIAPTVKRVLVRS</sequence>
<dbReference type="RefSeq" id="WP_381524706.1">
    <property type="nucleotide sequence ID" value="NZ_JBHULN010000010.1"/>
</dbReference>
<comment type="caution">
    <text evidence="1">The sequence shown here is derived from an EMBL/GenBank/DDBJ whole genome shotgun (WGS) entry which is preliminary data.</text>
</comment>
<keyword evidence="2" id="KW-1185">Reference proteome</keyword>
<dbReference type="GO" id="GO:0008168">
    <property type="term" value="F:methyltransferase activity"/>
    <property type="evidence" value="ECO:0007669"/>
    <property type="project" value="UniProtKB-KW"/>
</dbReference>
<protein>
    <submittedName>
        <fullName evidence="1">Methyltransferase domain-containing protein</fullName>
    </submittedName>
</protein>
<keyword evidence="1" id="KW-0489">Methyltransferase</keyword>
<dbReference type="InterPro" id="IPR029063">
    <property type="entry name" value="SAM-dependent_MTases_sf"/>
</dbReference>
<dbReference type="SUPFAM" id="SSF53335">
    <property type="entry name" value="S-adenosyl-L-methionine-dependent methyltransferases"/>
    <property type="match status" value="1"/>
</dbReference>
<keyword evidence="1" id="KW-0808">Transferase</keyword>
<dbReference type="Gene3D" id="3.40.50.150">
    <property type="entry name" value="Vaccinia Virus protein VP39"/>
    <property type="match status" value="1"/>
</dbReference>
<dbReference type="Pfam" id="PF13489">
    <property type="entry name" value="Methyltransf_23"/>
    <property type="match status" value="1"/>
</dbReference>
<dbReference type="Proteomes" id="UP001597469">
    <property type="component" value="Unassembled WGS sequence"/>
</dbReference>
<organism evidence="1 2">
    <name type="scientific">Spirosoma soli</name>
    <dbReference type="NCBI Taxonomy" id="1770529"/>
    <lineage>
        <taxon>Bacteria</taxon>
        <taxon>Pseudomonadati</taxon>
        <taxon>Bacteroidota</taxon>
        <taxon>Cytophagia</taxon>
        <taxon>Cytophagales</taxon>
        <taxon>Cytophagaceae</taxon>
        <taxon>Spirosoma</taxon>
    </lineage>
</organism>
<gene>
    <name evidence="1" type="ORF">ACFSUS_17170</name>
</gene>
<proteinExistence type="predicted"/>
<dbReference type="GO" id="GO:0032259">
    <property type="term" value="P:methylation"/>
    <property type="evidence" value="ECO:0007669"/>
    <property type="project" value="UniProtKB-KW"/>
</dbReference>
<name>A0ABW5M6R7_9BACT</name>
<evidence type="ECO:0000313" key="2">
    <source>
        <dbReference type="Proteomes" id="UP001597469"/>
    </source>
</evidence>
<accession>A0ABW5M6R7</accession>